<keyword evidence="1" id="KW-0051">Antiviral defense</keyword>
<reference evidence="2 3" key="1">
    <citation type="submission" date="2023-02" db="EMBL/GenBank/DDBJ databases">
        <title>Genome sequence of Lacticaseibacillus sp. KACC 23028.</title>
        <authorList>
            <person name="Kim S."/>
            <person name="Heo J."/>
            <person name="Kwon S.-W."/>
        </authorList>
    </citation>
    <scope>NUCLEOTIDE SEQUENCE [LARGE SCALE GENOMIC DNA]</scope>
    <source>
        <strain evidence="2 3">KACC 23028</strain>
    </source>
</reference>
<protein>
    <submittedName>
        <fullName evidence="2">Type I-E CRISPR-associated protein Cas5/CasD</fullName>
    </submittedName>
</protein>
<dbReference type="NCBIfam" id="TIGR01868">
    <property type="entry name" value="casD_Cas5e"/>
    <property type="match status" value="1"/>
</dbReference>
<proteinExistence type="predicted"/>
<dbReference type="Pfam" id="PF09704">
    <property type="entry name" value="Cas_Cas5d"/>
    <property type="match status" value="1"/>
</dbReference>
<gene>
    <name evidence="2" type="primary">cas5e</name>
    <name evidence="2" type="ORF">PQ472_03145</name>
</gene>
<evidence type="ECO:0000313" key="3">
    <source>
        <dbReference type="Proteomes" id="UP001220377"/>
    </source>
</evidence>
<dbReference type="InterPro" id="IPR010147">
    <property type="entry name" value="CRISPR-assoc_prot_CasD"/>
</dbReference>
<organism evidence="2 3">
    <name type="scientific">Lacticaseibacillus pabuli</name>
    <dbReference type="NCBI Taxonomy" id="3025672"/>
    <lineage>
        <taxon>Bacteria</taxon>
        <taxon>Bacillati</taxon>
        <taxon>Bacillota</taxon>
        <taxon>Bacilli</taxon>
        <taxon>Lactobacillales</taxon>
        <taxon>Lactobacillaceae</taxon>
        <taxon>Lacticaseibacillus</taxon>
    </lineage>
</organism>
<dbReference type="NCBIfam" id="TIGR02593">
    <property type="entry name" value="CRISPR_cas5"/>
    <property type="match status" value="1"/>
</dbReference>
<accession>A0ABY7WSV8</accession>
<keyword evidence="3" id="KW-1185">Reference proteome</keyword>
<dbReference type="InterPro" id="IPR021124">
    <property type="entry name" value="CRISPR-assoc_prot_Cas5"/>
</dbReference>
<dbReference type="Gene3D" id="3.30.70.2660">
    <property type="match status" value="1"/>
</dbReference>
<dbReference type="EMBL" id="CP117884">
    <property type="protein sequence ID" value="WDF83247.1"/>
    <property type="molecule type" value="Genomic_DNA"/>
</dbReference>
<evidence type="ECO:0000256" key="1">
    <source>
        <dbReference type="ARBA" id="ARBA00023118"/>
    </source>
</evidence>
<dbReference type="RefSeq" id="WP_274261281.1">
    <property type="nucleotide sequence ID" value="NZ_CP117884.1"/>
</dbReference>
<dbReference type="CDD" id="cd09645">
    <property type="entry name" value="Cas5_I-E"/>
    <property type="match status" value="1"/>
</dbReference>
<evidence type="ECO:0000313" key="2">
    <source>
        <dbReference type="EMBL" id="WDF83247.1"/>
    </source>
</evidence>
<sequence length="243" mass="27776">MKTLQIKLAAPLQSYGDEASFSRRTTALFPSKSAIIGMIAAAQGLHREDERISSLNQLTFAVRIDQPGTILSDFQTVEWKKDTRKITYRNYLQDAVFVVAIGSDNGDLITQIQYALHHPRFQLYLGRRSNPIAGVLHTKLTDGETPVEVLKTAHWQASADYQRRNKKSQQKSLEIIADSDLMKKSQQSTNLRTKMVKDYVDSFDQRHRAFSFREIATTTITVLNPYYEDKSDAEETKFDAFNY</sequence>
<name>A0ABY7WSV8_9LACO</name>
<dbReference type="Proteomes" id="UP001220377">
    <property type="component" value="Chromosome"/>
</dbReference>
<dbReference type="InterPro" id="IPR013422">
    <property type="entry name" value="CRISPR-assoc_prot_Cas5_N"/>
</dbReference>